<keyword evidence="3" id="KW-1185">Reference proteome</keyword>
<dbReference type="GO" id="GO:0003676">
    <property type="term" value="F:nucleic acid binding"/>
    <property type="evidence" value="ECO:0007669"/>
    <property type="project" value="InterPro"/>
</dbReference>
<evidence type="ECO:0000313" key="2">
    <source>
        <dbReference type="EMBL" id="WVZ85441.1"/>
    </source>
</evidence>
<dbReference type="PANTHER" id="PTHR35046">
    <property type="entry name" value="ZINC KNUCKLE (CCHC-TYPE) FAMILY PROTEIN"/>
    <property type="match status" value="1"/>
</dbReference>
<feature type="domain" description="Integrase catalytic" evidence="1">
    <location>
        <begin position="31"/>
        <end position="153"/>
    </location>
</feature>
<dbReference type="PANTHER" id="PTHR35046:SF26">
    <property type="entry name" value="RNA-DIRECTED DNA POLYMERASE"/>
    <property type="match status" value="1"/>
</dbReference>
<dbReference type="GO" id="GO:0015074">
    <property type="term" value="P:DNA integration"/>
    <property type="evidence" value="ECO:0007669"/>
    <property type="project" value="InterPro"/>
</dbReference>
<dbReference type="Gene3D" id="3.30.420.10">
    <property type="entry name" value="Ribonuclease H-like superfamily/Ribonuclease H"/>
    <property type="match status" value="1"/>
</dbReference>
<dbReference type="AlphaFoldDB" id="A0AAQ3U4Y3"/>
<evidence type="ECO:0000313" key="3">
    <source>
        <dbReference type="Proteomes" id="UP001341281"/>
    </source>
</evidence>
<dbReference type="SUPFAM" id="SSF53098">
    <property type="entry name" value="Ribonuclease H-like"/>
    <property type="match status" value="1"/>
</dbReference>
<gene>
    <name evidence="2" type="ORF">U9M48_032370</name>
</gene>
<sequence>MKCEVAEYVALCDVCQRVKAEHQKPAGLLQLLKIPEWKWEEIGMDFILGLPRTQSGFDSIWVVVDRLTKVAHFIPVKTTYSGAKLAELYMSRIVCLHGVPKKIVFDHGTQFTSHFWKRLHESMDTKLNFSSAYHPQTDRQTEKTNQILEDMLRACAIQYGFVWYTVQDAFALGSTCPKIIENAERQVQMIRENLRIAQTRQKSYADHRRRDLEFTVDDLNVQDDLSYTKYPVQILETTERTTTNSVIKMCKVKWSHHTAEEATWKRENDLRADYLELFASQS</sequence>
<dbReference type="EMBL" id="CP144751">
    <property type="protein sequence ID" value="WVZ85441.1"/>
    <property type="molecule type" value="Genomic_DNA"/>
</dbReference>
<organism evidence="2 3">
    <name type="scientific">Paspalum notatum var. saurae</name>
    <dbReference type="NCBI Taxonomy" id="547442"/>
    <lineage>
        <taxon>Eukaryota</taxon>
        <taxon>Viridiplantae</taxon>
        <taxon>Streptophyta</taxon>
        <taxon>Embryophyta</taxon>
        <taxon>Tracheophyta</taxon>
        <taxon>Spermatophyta</taxon>
        <taxon>Magnoliopsida</taxon>
        <taxon>Liliopsida</taxon>
        <taxon>Poales</taxon>
        <taxon>Poaceae</taxon>
        <taxon>PACMAD clade</taxon>
        <taxon>Panicoideae</taxon>
        <taxon>Andropogonodae</taxon>
        <taxon>Paspaleae</taxon>
        <taxon>Paspalinae</taxon>
        <taxon>Paspalum</taxon>
    </lineage>
</organism>
<name>A0AAQ3U4Y3_PASNO</name>
<dbReference type="InterPro" id="IPR036397">
    <property type="entry name" value="RNaseH_sf"/>
</dbReference>
<dbReference type="InterPro" id="IPR012337">
    <property type="entry name" value="RNaseH-like_sf"/>
</dbReference>
<dbReference type="Proteomes" id="UP001341281">
    <property type="component" value="Chromosome 07"/>
</dbReference>
<dbReference type="PROSITE" id="PS50994">
    <property type="entry name" value="INTEGRASE"/>
    <property type="match status" value="1"/>
</dbReference>
<accession>A0AAQ3U4Y3</accession>
<dbReference type="InterPro" id="IPR001584">
    <property type="entry name" value="Integrase_cat-core"/>
</dbReference>
<proteinExistence type="predicted"/>
<evidence type="ECO:0000259" key="1">
    <source>
        <dbReference type="PROSITE" id="PS50994"/>
    </source>
</evidence>
<protein>
    <recommendedName>
        <fullName evidence="1">Integrase catalytic domain-containing protein</fullName>
    </recommendedName>
</protein>
<reference evidence="2 3" key="1">
    <citation type="submission" date="2024-02" db="EMBL/GenBank/DDBJ databases">
        <title>High-quality chromosome-scale genome assembly of Pensacola bahiagrass (Paspalum notatum Flugge var. saurae).</title>
        <authorList>
            <person name="Vega J.M."/>
            <person name="Podio M."/>
            <person name="Orjuela J."/>
            <person name="Siena L.A."/>
            <person name="Pessino S.C."/>
            <person name="Combes M.C."/>
            <person name="Mariac C."/>
            <person name="Albertini E."/>
            <person name="Pupilli F."/>
            <person name="Ortiz J.P.A."/>
            <person name="Leblanc O."/>
        </authorList>
    </citation>
    <scope>NUCLEOTIDE SEQUENCE [LARGE SCALE GENOMIC DNA]</scope>
    <source>
        <strain evidence="2">R1</strain>
        <tissue evidence="2">Leaf</tissue>
    </source>
</reference>